<organism evidence="5 6">
    <name type="scientific">Companilactobacillus farciminis</name>
    <dbReference type="NCBI Taxonomy" id="1612"/>
    <lineage>
        <taxon>Bacteria</taxon>
        <taxon>Bacillati</taxon>
        <taxon>Bacillota</taxon>
        <taxon>Bacilli</taxon>
        <taxon>Lactobacillales</taxon>
        <taxon>Lactobacillaceae</taxon>
        <taxon>Companilactobacillus</taxon>
    </lineage>
</organism>
<dbReference type="InterPro" id="IPR031989">
    <property type="entry name" value="DUF5067"/>
</dbReference>
<feature type="region of interest" description="Disordered" evidence="2">
    <location>
        <begin position="205"/>
        <end position="235"/>
    </location>
</feature>
<reference evidence="5" key="1">
    <citation type="journal article" date="2021" name="PeerJ">
        <title>Extensive microbial diversity within the chicken gut microbiome revealed by metagenomics and culture.</title>
        <authorList>
            <person name="Gilroy R."/>
            <person name="Ravi A."/>
            <person name="Getino M."/>
            <person name="Pursley I."/>
            <person name="Horton D.L."/>
            <person name="Alikhan N.F."/>
            <person name="Baker D."/>
            <person name="Gharbi K."/>
            <person name="Hall N."/>
            <person name="Watson M."/>
            <person name="Adriaenssens E.M."/>
            <person name="Foster-Nyarko E."/>
            <person name="Jarju S."/>
            <person name="Secka A."/>
            <person name="Antonio M."/>
            <person name="Oren A."/>
            <person name="Chaudhuri R.R."/>
            <person name="La Ragione R."/>
            <person name="Hildebrand F."/>
            <person name="Pallen M.J."/>
        </authorList>
    </citation>
    <scope>NUCLEOTIDE SEQUENCE</scope>
    <source>
        <strain evidence="5">7886</strain>
    </source>
</reference>
<feature type="domain" description="DUF5067" evidence="4">
    <location>
        <begin position="54"/>
        <end position="187"/>
    </location>
</feature>
<feature type="compositionally biased region" description="Polar residues" evidence="2">
    <location>
        <begin position="213"/>
        <end position="222"/>
    </location>
</feature>
<keyword evidence="1 3" id="KW-0732">Signal</keyword>
<dbReference type="Pfam" id="PF16729">
    <property type="entry name" value="DUF5067"/>
    <property type="match status" value="1"/>
</dbReference>
<feature type="chain" id="PRO_5037112646" evidence="3">
    <location>
        <begin position="27"/>
        <end position="235"/>
    </location>
</feature>
<accession>A0A921HQ01</accession>
<dbReference type="PROSITE" id="PS51257">
    <property type="entry name" value="PROKAR_LIPOPROTEIN"/>
    <property type="match status" value="1"/>
</dbReference>
<dbReference type="Proteomes" id="UP000747013">
    <property type="component" value="Unassembled WGS sequence"/>
</dbReference>
<evidence type="ECO:0000259" key="4">
    <source>
        <dbReference type="Pfam" id="PF16729"/>
    </source>
</evidence>
<evidence type="ECO:0000313" key="5">
    <source>
        <dbReference type="EMBL" id="HJF86179.1"/>
    </source>
</evidence>
<dbReference type="EMBL" id="DYWC01000045">
    <property type="protein sequence ID" value="HJF86179.1"/>
    <property type="molecule type" value="Genomic_DNA"/>
</dbReference>
<sequence length="235" mass="26015">MKKRYILGAVGLILLGLGTSACSSKADNSNNEQTTSKKADKLEKTLNKADRDAKKQSTEQTNNKFVGNTFKTNKGTIKIEKLTKVTLKNATSDDDPNYHGDIHYVVIDASFTNKAKKGVTPEDFFTDNLKLEQKLAKSSHEVGGERSAFEDDLTPWKDKINAKLDKVDPGQTVQFAMSYQLDKDDGDKDVDAYLLQPWNSDTMDTYGKPLKLTASSTQTITKPNDDSDSDTDTDD</sequence>
<dbReference type="AlphaFoldDB" id="A0A921HQ01"/>
<evidence type="ECO:0000256" key="1">
    <source>
        <dbReference type="ARBA" id="ARBA00022729"/>
    </source>
</evidence>
<name>A0A921HQ01_9LACO</name>
<reference evidence="5" key="2">
    <citation type="submission" date="2021-09" db="EMBL/GenBank/DDBJ databases">
        <authorList>
            <person name="Gilroy R."/>
        </authorList>
    </citation>
    <scope>NUCLEOTIDE SEQUENCE</scope>
    <source>
        <strain evidence="5">7886</strain>
    </source>
</reference>
<proteinExistence type="predicted"/>
<feature type="compositionally biased region" description="Acidic residues" evidence="2">
    <location>
        <begin position="226"/>
        <end position="235"/>
    </location>
</feature>
<evidence type="ECO:0000256" key="2">
    <source>
        <dbReference type="SAM" id="MobiDB-lite"/>
    </source>
</evidence>
<feature type="compositionally biased region" description="Polar residues" evidence="2">
    <location>
        <begin position="23"/>
        <end position="34"/>
    </location>
</feature>
<dbReference type="Gene3D" id="2.60.40.1240">
    <property type="match status" value="1"/>
</dbReference>
<evidence type="ECO:0000256" key="3">
    <source>
        <dbReference type="SAM" id="SignalP"/>
    </source>
</evidence>
<gene>
    <name evidence="5" type="ORF">K8V88_01960</name>
</gene>
<protein>
    <submittedName>
        <fullName evidence="5">DUF5067 domain-containing protein</fullName>
    </submittedName>
</protein>
<feature type="signal peptide" evidence="3">
    <location>
        <begin position="1"/>
        <end position="26"/>
    </location>
</feature>
<comment type="caution">
    <text evidence="5">The sequence shown here is derived from an EMBL/GenBank/DDBJ whole genome shotgun (WGS) entry which is preliminary data.</text>
</comment>
<evidence type="ECO:0000313" key="6">
    <source>
        <dbReference type="Proteomes" id="UP000747013"/>
    </source>
</evidence>
<feature type="region of interest" description="Disordered" evidence="2">
    <location>
        <begin position="23"/>
        <end position="61"/>
    </location>
</feature>
<feature type="compositionally biased region" description="Basic and acidic residues" evidence="2">
    <location>
        <begin position="35"/>
        <end position="57"/>
    </location>
</feature>
<dbReference type="InterPro" id="IPR029050">
    <property type="entry name" value="Immunoprotect_excell_Ig-like"/>
</dbReference>